<dbReference type="AlphaFoldDB" id="A0A6V8M4W7"/>
<evidence type="ECO:0000313" key="7">
    <source>
        <dbReference type="Proteomes" id="UP000494245"/>
    </source>
</evidence>
<dbReference type="CDD" id="cd08514">
    <property type="entry name" value="PBP2_AppA_like"/>
    <property type="match status" value="1"/>
</dbReference>
<dbReference type="InterPro" id="IPR039424">
    <property type="entry name" value="SBP_5"/>
</dbReference>
<dbReference type="PANTHER" id="PTHR30290">
    <property type="entry name" value="PERIPLASMIC BINDING COMPONENT OF ABC TRANSPORTER"/>
    <property type="match status" value="1"/>
</dbReference>
<dbReference type="InterPro" id="IPR000914">
    <property type="entry name" value="SBP_5_dom"/>
</dbReference>
<accession>A0A6V8M4W7</accession>
<feature type="compositionally biased region" description="Polar residues" evidence="4">
    <location>
        <begin position="40"/>
        <end position="54"/>
    </location>
</feature>
<dbReference type="GO" id="GO:0015833">
    <property type="term" value="P:peptide transport"/>
    <property type="evidence" value="ECO:0007669"/>
    <property type="project" value="TreeGrafter"/>
</dbReference>
<feature type="domain" description="Solute-binding protein family 5" evidence="5">
    <location>
        <begin position="102"/>
        <end position="460"/>
    </location>
</feature>
<evidence type="ECO:0000256" key="4">
    <source>
        <dbReference type="SAM" id="MobiDB-lite"/>
    </source>
</evidence>
<gene>
    <name evidence="6" type="primary">appA</name>
    <name evidence="6" type="ORF">NNJEOMEG_03380</name>
</gene>
<keyword evidence="7" id="KW-1185">Reference proteome</keyword>
<evidence type="ECO:0000313" key="6">
    <source>
        <dbReference type="EMBL" id="GFK95515.1"/>
    </source>
</evidence>
<proteinExistence type="inferred from homology"/>
<dbReference type="EMBL" id="BLTE01000018">
    <property type="protein sequence ID" value="GFK95515.1"/>
    <property type="molecule type" value="Genomic_DNA"/>
</dbReference>
<dbReference type="Proteomes" id="UP000494245">
    <property type="component" value="Unassembled WGS sequence"/>
</dbReference>
<dbReference type="PIRSF" id="PIRSF002741">
    <property type="entry name" value="MppA"/>
    <property type="match status" value="1"/>
</dbReference>
<dbReference type="GO" id="GO:0030288">
    <property type="term" value="C:outer membrane-bounded periplasmic space"/>
    <property type="evidence" value="ECO:0007669"/>
    <property type="project" value="UniProtKB-ARBA"/>
</dbReference>
<dbReference type="Gene3D" id="3.10.105.10">
    <property type="entry name" value="Dipeptide-binding Protein, Domain 3"/>
    <property type="match status" value="1"/>
</dbReference>
<dbReference type="InterPro" id="IPR030678">
    <property type="entry name" value="Peptide/Ni-bd"/>
</dbReference>
<name>A0A6V8M4W7_9BACT</name>
<comment type="caution">
    <text evidence="6">The sequence shown here is derived from an EMBL/GenBank/DDBJ whole genome shotgun (WGS) entry which is preliminary data.</text>
</comment>
<organism evidence="6 7">
    <name type="scientific">Fundidesulfovibrio magnetotacticus</name>
    <dbReference type="NCBI Taxonomy" id="2730080"/>
    <lineage>
        <taxon>Bacteria</taxon>
        <taxon>Pseudomonadati</taxon>
        <taxon>Thermodesulfobacteriota</taxon>
        <taxon>Desulfovibrionia</taxon>
        <taxon>Desulfovibrionales</taxon>
        <taxon>Desulfovibrionaceae</taxon>
        <taxon>Fundidesulfovibrio</taxon>
    </lineage>
</organism>
<dbReference type="Pfam" id="PF00496">
    <property type="entry name" value="SBP_bac_5"/>
    <property type="match status" value="1"/>
</dbReference>
<sequence>MHFHPQIKLFPPSAGKGLPVWLAALALLAFLAACEGSGTDKGQPNTRGDAQSASPEHGGRIVMATLGEPTNLIPPLSTDSASHEVASLMYVSPLRYDKNIQIEPYAAKSFEILDGGRHFRFELRDDIRWFDGTPLTAEDVEFTYRFMIDPKTPTAYAGDFLAIKEFRRTGKYTFEVWYEKPFARAVATWAQDILPRHALEGEDPANTRLARDPMGAGPYKLKQWVENQRVVLEANPDYFEGKPFIDEVVYRSVTDQTTQFLELKAGNLDYVGLTPPQYLFQTSGPDWDDKYRKYKYLASSYAYVAWNLEHPLFREKAVRQAMAHAISKQEIIKGALMGLGEPTIGHFKPDSWAYNRDIKDYAYDPGRALMLLASQGWTRRTPTGPLEKDGRPFAFTIITNQGNEQRIKACAIIQNQLARIGIQVKVRTIEWATFIKEFVNQRRFEAVLLAWSIPQDPDAFDVWHSSKIKAPGLNFVGYANPEADSLLEEGRAMLEPALRKPVYDRFQVVVHEDQPYCFLFTPYALPILTARIHGVDPAPAGISWNFTRWWIPRSQQKARLSQ</sequence>
<dbReference type="SUPFAM" id="SSF53850">
    <property type="entry name" value="Periplasmic binding protein-like II"/>
    <property type="match status" value="1"/>
</dbReference>
<reference evidence="6 7" key="1">
    <citation type="submission" date="2020-04" db="EMBL/GenBank/DDBJ databases">
        <authorList>
            <consortium name="Desulfovibrio sp. FSS-1 genome sequencing consortium"/>
            <person name="Shimoshige H."/>
            <person name="Kobayashi H."/>
            <person name="Maekawa T."/>
        </authorList>
    </citation>
    <scope>NUCLEOTIDE SEQUENCE [LARGE SCALE GENOMIC DNA]</scope>
    <source>
        <strain evidence="6 7">SIID29052-01</strain>
    </source>
</reference>
<dbReference type="FunFam" id="3.10.105.10:FF:000006">
    <property type="entry name" value="Peptide ABC transporter substrate-binding protein"/>
    <property type="match status" value="1"/>
</dbReference>
<dbReference type="PANTHER" id="PTHR30290:SF38">
    <property type="entry name" value="D,D-DIPEPTIDE-BINDING PERIPLASMIC PROTEIN DDPA-RELATED"/>
    <property type="match status" value="1"/>
</dbReference>
<keyword evidence="3" id="KW-0732">Signal</keyword>
<keyword evidence="2" id="KW-0813">Transport</keyword>
<dbReference type="GO" id="GO:0043190">
    <property type="term" value="C:ATP-binding cassette (ABC) transporter complex"/>
    <property type="evidence" value="ECO:0007669"/>
    <property type="project" value="InterPro"/>
</dbReference>
<evidence type="ECO:0000256" key="2">
    <source>
        <dbReference type="ARBA" id="ARBA00022448"/>
    </source>
</evidence>
<protein>
    <submittedName>
        <fullName evidence="6">Oligopeptide-binding protein AppA</fullName>
    </submittedName>
</protein>
<comment type="similarity">
    <text evidence="1">Belongs to the bacterial solute-binding protein 5 family.</text>
</comment>
<dbReference type="Gene3D" id="3.90.76.10">
    <property type="entry name" value="Dipeptide-binding Protein, Domain 1"/>
    <property type="match status" value="1"/>
</dbReference>
<evidence type="ECO:0000256" key="1">
    <source>
        <dbReference type="ARBA" id="ARBA00005695"/>
    </source>
</evidence>
<dbReference type="GO" id="GO:1904680">
    <property type="term" value="F:peptide transmembrane transporter activity"/>
    <property type="evidence" value="ECO:0007669"/>
    <property type="project" value="TreeGrafter"/>
</dbReference>
<dbReference type="Gene3D" id="3.40.190.10">
    <property type="entry name" value="Periplasmic binding protein-like II"/>
    <property type="match status" value="1"/>
</dbReference>
<reference evidence="6 7" key="2">
    <citation type="submission" date="2020-05" db="EMBL/GenBank/DDBJ databases">
        <title>Draft genome sequence of Desulfovibrio sp. strainFSS-1.</title>
        <authorList>
            <person name="Shimoshige H."/>
            <person name="Kobayashi H."/>
            <person name="Maekawa T."/>
        </authorList>
    </citation>
    <scope>NUCLEOTIDE SEQUENCE [LARGE SCALE GENOMIC DNA]</scope>
    <source>
        <strain evidence="6 7">SIID29052-01</strain>
    </source>
</reference>
<evidence type="ECO:0000256" key="3">
    <source>
        <dbReference type="ARBA" id="ARBA00022729"/>
    </source>
</evidence>
<feature type="region of interest" description="Disordered" evidence="4">
    <location>
        <begin position="38"/>
        <end position="57"/>
    </location>
</feature>
<evidence type="ECO:0000259" key="5">
    <source>
        <dbReference type="Pfam" id="PF00496"/>
    </source>
</evidence>